<dbReference type="GO" id="GO:0016020">
    <property type="term" value="C:membrane"/>
    <property type="evidence" value="ECO:0007669"/>
    <property type="project" value="GOC"/>
</dbReference>
<dbReference type="Proteomes" id="UP001474421">
    <property type="component" value="Unassembled WGS sequence"/>
</dbReference>
<accession>A0AAW1CAN8</accession>
<comment type="caution">
    <text evidence="3">The sequence shown here is derived from an EMBL/GenBank/DDBJ whole genome shotgun (WGS) entry which is preliminary data.</text>
</comment>
<evidence type="ECO:0000259" key="2">
    <source>
        <dbReference type="PROSITE" id="PS50146"/>
    </source>
</evidence>
<proteinExistence type="predicted"/>
<evidence type="ECO:0000256" key="1">
    <source>
        <dbReference type="SAM" id="MobiDB-lite"/>
    </source>
</evidence>
<name>A0AAW1CAN8_CROAD</name>
<dbReference type="GO" id="GO:0001727">
    <property type="term" value="F:lipid kinase activity"/>
    <property type="evidence" value="ECO:0007669"/>
    <property type="project" value="TreeGrafter"/>
</dbReference>
<gene>
    <name evidence="3" type="ORF">NXF25_001953</name>
</gene>
<evidence type="ECO:0000313" key="3">
    <source>
        <dbReference type="EMBL" id="KAK9410778.1"/>
    </source>
</evidence>
<keyword evidence="4" id="KW-1185">Reference proteome</keyword>
<dbReference type="Pfam" id="PF00781">
    <property type="entry name" value="DAGK_cat"/>
    <property type="match status" value="1"/>
</dbReference>
<dbReference type="PANTHER" id="PTHR12358:SF26">
    <property type="entry name" value="CERAMIDE KINASE-LIKE PROTEIN"/>
    <property type="match status" value="1"/>
</dbReference>
<dbReference type="SMART" id="SM00046">
    <property type="entry name" value="DAGKc"/>
    <property type="match status" value="1"/>
</dbReference>
<dbReference type="Gene3D" id="2.60.200.40">
    <property type="match status" value="1"/>
</dbReference>
<dbReference type="EMBL" id="JAOTOJ010000001">
    <property type="protein sequence ID" value="KAK9410778.1"/>
    <property type="molecule type" value="Genomic_DNA"/>
</dbReference>
<reference evidence="3 4" key="1">
    <citation type="journal article" date="2024" name="Proc. Natl. Acad. Sci. U.S.A.">
        <title>The genetic regulatory architecture and epigenomic basis for age-related changes in rattlesnake venom.</title>
        <authorList>
            <person name="Hogan M.P."/>
            <person name="Holding M.L."/>
            <person name="Nystrom G.S."/>
            <person name="Colston T.J."/>
            <person name="Bartlett D.A."/>
            <person name="Mason A.J."/>
            <person name="Ellsworth S.A."/>
            <person name="Rautsaw R.M."/>
            <person name="Lawrence K.C."/>
            <person name="Strickland J.L."/>
            <person name="He B."/>
            <person name="Fraser P."/>
            <person name="Margres M.J."/>
            <person name="Gilbert D.M."/>
            <person name="Gibbs H.L."/>
            <person name="Parkinson C.L."/>
            <person name="Rokyta D.R."/>
        </authorList>
    </citation>
    <scope>NUCLEOTIDE SEQUENCE [LARGE SCALE GENOMIC DNA]</scope>
    <source>
        <strain evidence="3">DRR0105</strain>
    </source>
</reference>
<dbReference type="Pfam" id="PF19280">
    <property type="entry name" value="CERK_C"/>
    <property type="match status" value="1"/>
</dbReference>
<feature type="domain" description="DAGKc" evidence="2">
    <location>
        <begin position="218"/>
        <end position="367"/>
    </location>
</feature>
<dbReference type="InterPro" id="IPR045363">
    <property type="entry name" value="CERK_C"/>
</dbReference>
<feature type="region of interest" description="Disordered" evidence="1">
    <location>
        <begin position="41"/>
        <end position="93"/>
    </location>
</feature>
<dbReference type="PANTHER" id="PTHR12358">
    <property type="entry name" value="SPHINGOSINE KINASE"/>
    <property type="match status" value="1"/>
</dbReference>
<dbReference type="AlphaFoldDB" id="A0AAW1CAN8"/>
<dbReference type="InterPro" id="IPR017438">
    <property type="entry name" value="ATP-NAD_kinase_N"/>
</dbReference>
<dbReference type="PROSITE" id="PS50146">
    <property type="entry name" value="DAGK"/>
    <property type="match status" value="1"/>
</dbReference>
<dbReference type="InterPro" id="IPR016064">
    <property type="entry name" value="NAD/diacylglycerol_kinase_sf"/>
</dbReference>
<dbReference type="Gene3D" id="3.40.50.10330">
    <property type="entry name" value="Probable inorganic polyphosphate/atp-NAD kinase, domain 1"/>
    <property type="match status" value="1"/>
</dbReference>
<evidence type="ECO:0000313" key="4">
    <source>
        <dbReference type="Proteomes" id="UP001474421"/>
    </source>
</evidence>
<keyword evidence="3" id="KW-0808">Transferase</keyword>
<dbReference type="InterPro" id="IPR057465">
    <property type="entry name" value="CERK_PH"/>
</dbReference>
<dbReference type="Pfam" id="PF25382">
    <property type="entry name" value="PH_CERK"/>
    <property type="match status" value="1"/>
</dbReference>
<protein>
    <submittedName>
        <fullName evidence="3">Ceramide kinase-like</fullName>
    </submittedName>
</protein>
<sequence length="596" mass="66105">MTNEHGGGGKLLAPLVALRRSAGAILPFFIVRREAGKMPQLHRPRRIACAESSPEVSEGEKGGAGQANLGYSSGEEKEEPSLGRSAQGSDAAAADVEDQPLLRGIFEIKKKSCDVVLRTQRLSWSPITPESPLGGSRIGLQRKEKSVEMKEVFSIKLKRRRFAGQEKGGILLGITIFACLNKEGNKLKDTTINLGNISEDHCYLWFRSLKKILNGFPDRPKSLKVFINPTSHKKEATRIYYEQVAPLFKLADIMTDVTVTEYEGHALTLLQECDLNSFHGVICVGGDGTVNEIAHGLLVRAQMDAGKNCDNALVPVKSQLPLGIIPAGSTNILAHTLNGIQHTQTATFHIILGHLKSVDICTFSSPIKLLRFGFSSMFGFGSRTLALAEKHRWIPPNQRKDFAVIKTLASLKPEDCEISFLPLKHLQQDAQENDRRKKGRLKPDSTDEWQRIQGHFLNVSIMAIPCLCSVAPRGLAPNTRLDDGSIALITVRNTSRQEFVKHLKRYASEKNQFSFPFIDTYIVEEVKVCPRTGMKHISADNLNCIDSEEKTYPWNIDGDLVEWATEVHIRVHPQLINLYGGNVVILDNLKESCSCI</sequence>
<dbReference type="InterPro" id="IPR050187">
    <property type="entry name" value="Lipid_Phosphate_FormReg"/>
</dbReference>
<keyword evidence="3" id="KW-0418">Kinase</keyword>
<dbReference type="GO" id="GO:0006665">
    <property type="term" value="P:sphingolipid metabolic process"/>
    <property type="evidence" value="ECO:0007669"/>
    <property type="project" value="TreeGrafter"/>
</dbReference>
<dbReference type="InterPro" id="IPR001206">
    <property type="entry name" value="Diacylglycerol_kinase_cat_dom"/>
</dbReference>
<organism evidence="3 4">
    <name type="scientific">Crotalus adamanteus</name>
    <name type="common">Eastern diamondback rattlesnake</name>
    <dbReference type="NCBI Taxonomy" id="8729"/>
    <lineage>
        <taxon>Eukaryota</taxon>
        <taxon>Metazoa</taxon>
        <taxon>Chordata</taxon>
        <taxon>Craniata</taxon>
        <taxon>Vertebrata</taxon>
        <taxon>Euteleostomi</taxon>
        <taxon>Lepidosauria</taxon>
        <taxon>Squamata</taxon>
        <taxon>Bifurcata</taxon>
        <taxon>Unidentata</taxon>
        <taxon>Episquamata</taxon>
        <taxon>Toxicofera</taxon>
        <taxon>Serpentes</taxon>
        <taxon>Colubroidea</taxon>
        <taxon>Viperidae</taxon>
        <taxon>Crotalinae</taxon>
        <taxon>Crotalus</taxon>
    </lineage>
</organism>
<dbReference type="SUPFAM" id="SSF111331">
    <property type="entry name" value="NAD kinase/diacylglycerol kinase-like"/>
    <property type="match status" value="1"/>
</dbReference>